<dbReference type="NCBIfam" id="TIGR01626">
    <property type="entry name" value="ytfJ_HI0045"/>
    <property type="match status" value="1"/>
</dbReference>
<dbReference type="OrthoDB" id="5689995at2"/>
<name>A0A085G2N6_EWIA3</name>
<dbReference type="STRING" id="910964.GEAM_4007"/>
<dbReference type="Gene3D" id="3.40.30.10">
    <property type="entry name" value="Glutaredoxin"/>
    <property type="match status" value="1"/>
</dbReference>
<organism evidence="1 2">
    <name type="scientific">Ewingella americana (strain ATCC 33852 / DSM 4580 / CCUG 14506 / JCM 5911 / LMG 7869 / NCTC 12157 / CDC 1468-78)</name>
    <dbReference type="NCBI Taxonomy" id="910964"/>
    <lineage>
        <taxon>Bacteria</taxon>
        <taxon>Pseudomonadati</taxon>
        <taxon>Pseudomonadota</taxon>
        <taxon>Gammaproteobacteria</taxon>
        <taxon>Enterobacterales</taxon>
        <taxon>Yersiniaceae</taxon>
        <taxon>Ewingella</taxon>
    </lineage>
</organism>
<reference evidence="1 2" key="1">
    <citation type="submission" date="2014-05" db="EMBL/GenBank/DDBJ databases">
        <title>ATOL: Assembling a taxonomically balanced genome-scale reconstruction of the evolutionary history of the Enterobacteriaceae.</title>
        <authorList>
            <person name="Plunkett G.III."/>
            <person name="Neeno-Eckwall E.C."/>
            <person name="Glasner J.D."/>
            <person name="Perna N.T."/>
        </authorList>
    </citation>
    <scope>NUCLEOTIDE SEQUENCE [LARGE SCALE GENOMIC DNA]</scope>
    <source>
        <strain evidence="1 2">ATCC 33852</strain>
    </source>
</reference>
<dbReference type="EMBL" id="JMPJ01000071">
    <property type="protein sequence ID" value="KFC77981.1"/>
    <property type="molecule type" value="Genomic_DNA"/>
</dbReference>
<dbReference type="eggNOG" id="COG3054">
    <property type="taxonomic scope" value="Bacteria"/>
</dbReference>
<dbReference type="Proteomes" id="UP000028640">
    <property type="component" value="Unassembled WGS sequence"/>
</dbReference>
<keyword evidence="2" id="KW-1185">Reference proteome</keyword>
<dbReference type="Pfam" id="PF09695">
    <property type="entry name" value="YtfJ_HI0045"/>
    <property type="match status" value="1"/>
</dbReference>
<evidence type="ECO:0000313" key="2">
    <source>
        <dbReference type="Proteomes" id="UP000028640"/>
    </source>
</evidence>
<dbReference type="InterPro" id="IPR006513">
    <property type="entry name" value="YtfJ_HI0045"/>
</dbReference>
<sequence length="185" mass="20485">MILRSLLIISLVIFPFFASAHNLVIDNRLPAVGVDEKGELNYVNDEFSYSRWNSAKLPGKVRVVQHMAGRSSAKELNAPLVDAIRAANLPHDRYQTTTIVNTDDAIIGTGMFVRKSIEGGKKEFPWSQVIVDSNGAVKKAWQLEPKSSAIVVLDKNGMIKFAKEGALTQAEVKQVIDMLHQLVKQ</sequence>
<gene>
    <name evidence="1" type="ORF">GEAM_4007</name>
</gene>
<dbReference type="GeneID" id="78381254"/>
<protein>
    <submittedName>
        <fullName evidence="1">YtfJ family protein</fullName>
    </submittedName>
</protein>
<dbReference type="RefSeq" id="WP_034795202.1">
    <property type="nucleotide sequence ID" value="NZ_JMPJ01000071.1"/>
</dbReference>
<comment type="caution">
    <text evidence="1">The sequence shown here is derived from an EMBL/GenBank/DDBJ whole genome shotgun (WGS) entry which is preliminary data.</text>
</comment>
<proteinExistence type="predicted"/>
<accession>A0A085G2N6</accession>
<dbReference type="AlphaFoldDB" id="A0A085G2N6"/>
<evidence type="ECO:0000313" key="1">
    <source>
        <dbReference type="EMBL" id="KFC77981.1"/>
    </source>
</evidence>